<keyword evidence="2 5" id="KW-0812">Transmembrane</keyword>
<keyword evidence="4 5" id="KW-0472">Membrane</keyword>
<reference evidence="6 7" key="1">
    <citation type="submission" date="2018-06" db="EMBL/GenBank/DDBJ databases">
        <authorList>
            <consortium name="Pathogen Informatics"/>
            <person name="Doyle S."/>
        </authorList>
    </citation>
    <scope>NUCLEOTIDE SEQUENCE [LARGE SCALE GENOMIC DNA]</scope>
    <source>
        <strain evidence="6 7">NCTC12420</strain>
    </source>
</reference>
<evidence type="ECO:0000256" key="4">
    <source>
        <dbReference type="ARBA" id="ARBA00023136"/>
    </source>
</evidence>
<keyword evidence="3 5" id="KW-1133">Transmembrane helix</keyword>
<dbReference type="AlphaFoldDB" id="A0A379YMK6"/>
<keyword evidence="6" id="KW-0067">ATP-binding</keyword>
<feature type="transmembrane region" description="Helical" evidence="5">
    <location>
        <begin position="27"/>
        <end position="52"/>
    </location>
</feature>
<gene>
    <name evidence="6" type="ORF">NCTC12420_05069</name>
</gene>
<evidence type="ECO:0000313" key="6">
    <source>
        <dbReference type="EMBL" id="SUI46992.1"/>
    </source>
</evidence>
<evidence type="ECO:0000256" key="2">
    <source>
        <dbReference type="ARBA" id="ARBA00022692"/>
    </source>
</evidence>
<evidence type="ECO:0000313" key="7">
    <source>
        <dbReference type="Proteomes" id="UP000254220"/>
    </source>
</evidence>
<dbReference type="EMBL" id="UGYB01000004">
    <property type="protein sequence ID" value="SUI46992.1"/>
    <property type="molecule type" value="Genomic_DNA"/>
</dbReference>
<dbReference type="SUPFAM" id="SSF90123">
    <property type="entry name" value="ABC transporter transmembrane region"/>
    <property type="match status" value="1"/>
</dbReference>
<keyword evidence="6" id="KW-0547">Nucleotide-binding</keyword>
<protein>
    <submittedName>
        <fullName evidence="6">ATP-binding protein</fullName>
    </submittedName>
</protein>
<comment type="subcellular location">
    <subcellularLocation>
        <location evidence="1">Cell membrane</location>
        <topology evidence="1">Multi-pass membrane protein</topology>
    </subcellularLocation>
</comment>
<feature type="transmembrane region" description="Helical" evidence="5">
    <location>
        <begin position="59"/>
        <end position="77"/>
    </location>
</feature>
<organism evidence="6 7">
    <name type="scientific">Salmonella enterica subsp. indica</name>
    <dbReference type="NCBI Taxonomy" id="59207"/>
    <lineage>
        <taxon>Bacteria</taxon>
        <taxon>Pseudomonadati</taxon>
        <taxon>Pseudomonadota</taxon>
        <taxon>Gammaproteobacteria</taxon>
        <taxon>Enterobacterales</taxon>
        <taxon>Enterobacteriaceae</taxon>
        <taxon>Salmonella</taxon>
    </lineage>
</organism>
<evidence type="ECO:0000256" key="1">
    <source>
        <dbReference type="ARBA" id="ARBA00004651"/>
    </source>
</evidence>
<sequence length="81" mass="8103">MTRVPESSVEMALSGKGRSVSSLLTPVAWMFIIAALLIALDSAAGVGVLVLLQRGIDSGVAAGDMATIGICALLAPVPSGH</sequence>
<dbReference type="GO" id="GO:0005524">
    <property type="term" value="F:ATP binding"/>
    <property type="evidence" value="ECO:0007669"/>
    <property type="project" value="UniProtKB-KW"/>
</dbReference>
<dbReference type="InterPro" id="IPR036640">
    <property type="entry name" value="ABC1_TM_sf"/>
</dbReference>
<accession>A0A379YMK6</accession>
<name>A0A379YMK6_SALER</name>
<proteinExistence type="predicted"/>
<evidence type="ECO:0000256" key="5">
    <source>
        <dbReference type="SAM" id="Phobius"/>
    </source>
</evidence>
<dbReference type="GO" id="GO:0005886">
    <property type="term" value="C:plasma membrane"/>
    <property type="evidence" value="ECO:0007669"/>
    <property type="project" value="UniProtKB-SubCell"/>
</dbReference>
<dbReference type="Proteomes" id="UP000254220">
    <property type="component" value="Unassembled WGS sequence"/>
</dbReference>
<evidence type="ECO:0000256" key="3">
    <source>
        <dbReference type="ARBA" id="ARBA00022989"/>
    </source>
</evidence>